<dbReference type="Gene3D" id="3.40.50.1820">
    <property type="entry name" value="alpha/beta hydrolase"/>
    <property type="match status" value="1"/>
</dbReference>
<dbReference type="PANTHER" id="PTHR11614">
    <property type="entry name" value="PHOSPHOLIPASE-RELATED"/>
    <property type="match status" value="1"/>
</dbReference>
<dbReference type="SUPFAM" id="SSF53474">
    <property type="entry name" value="alpha/beta-Hydrolases"/>
    <property type="match status" value="1"/>
</dbReference>
<organism evidence="2 3">
    <name type="scientific">Litorivicinus lipolyticus</name>
    <dbReference type="NCBI Taxonomy" id="418701"/>
    <lineage>
        <taxon>Bacteria</taxon>
        <taxon>Pseudomonadati</taxon>
        <taxon>Pseudomonadota</taxon>
        <taxon>Gammaproteobacteria</taxon>
        <taxon>Oceanospirillales</taxon>
        <taxon>Litorivicinaceae</taxon>
        <taxon>Litorivicinus</taxon>
    </lineage>
</organism>
<dbReference type="Proteomes" id="UP000388235">
    <property type="component" value="Chromosome"/>
</dbReference>
<dbReference type="Pfam" id="PF12146">
    <property type="entry name" value="Hydrolase_4"/>
    <property type="match status" value="1"/>
</dbReference>
<evidence type="ECO:0000313" key="2">
    <source>
        <dbReference type="EMBL" id="QGG79293.1"/>
    </source>
</evidence>
<proteinExistence type="predicted"/>
<dbReference type="AlphaFoldDB" id="A0A5Q2Q8B1"/>
<sequence>MSRVQARPFDPAKLRSALAPFPAPPPAVLADFLQHYQLKPIAMGVVSAPHHDLVSYRFEAATPKAELLFVIGYLDHVGLFSSLIDQCVAMGYNVTAFDLPGQGLSSGARMCVDDFARYREALQRMVQVLPDADLPRYAMGQSTGGGALLDLLKSQGRAPFQRVLLLNPLVRPYGWSYLRCVHWALKPWLAEIPRARSDGTHDPAFNEFLQHGDGLKSAVIPTAWLTAMVANMHAFLAMKPCDGEGVVVFQGTDERTVDAPWNLKQIVRKFPGVRVHWIDGARHHLANEAPQFRQPVLDELAKQLP</sequence>
<dbReference type="KEGG" id="llp:GH975_01425"/>
<keyword evidence="2" id="KW-0378">Hydrolase</keyword>
<keyword evidence="3" id="KW-1185">Reference proteome</keyword>
<dbReference type="InterPro" id="IPR029058">
    <property type="entry name" value="AB_hydrolase_fold"/>
</dbReference>
<accession>A0A5Q2Q8B1</accession>
<dbReference type="GO" id="GO:0016787">
    <property type="term" value="F:hydrolase activity"/>
    <property type="evidence" value="ECO:0007669"/>
    <property type="project" value="UniProtKB-KW"/>
</dbReference>
<evidence type="ECO:0000313" key="3">
    <source>
        <dbReference type="Proteomes" id="UP000388235"/>
    </source>
</evidence>
<name>A0A5Q2Q8B1_9GAMM</name>
<dbReference type="RefSeq" id="WP_153712797.1">
    <property type="nucleotide sequence ID" value="NZ_CP045871.1"/>
</dbReference>
<feature type="domain" description="Serine aminopeptidase S33" evidence="1">
    <location>
        <begin position="62"/>
        <end position="288"/>
    </location>
</feature>
<dbReference type="OrthoDB" id="5614837at2"/>
<protein>
    <submittedName>
        <fullName evidence="2">Alpha/beta fold hydrolase</fullName>
    </submittedName>
</protein>
<evidence type="ECO:0000259" key="1">
    <source>
        <dbReference type="Pfam" id="PF12146"/>
    </source>
</evidence>
<dbReference type="InterPro" id="IPR051044">
    <property type="entry name" value="MAG_DAG_Lipase"/>
</dbReference>
<reference evidence="2 3" key="1">
    <citation type="submission" date="2019-11" db="EMBL/GenBank/DDBJ databases">
        <authorList>
            <person name="Khan S.A."/>
            <person name="Jeon C.O."/>
            <person name="Chun B.H."/>
        </authorList>
    </citation>
    <scope>NUCLEOTIDE SEQUENCE [LARGE SCALE GENOMIC DNA]</scope>
    <source>
        <strain evidence="2 3">IMCC 1097</strain>
    </source>
</reference>
<dbReference type="EMBL" id="CP045871">
    <property type="protein sequence ID" value="QGG79293.1"/>
    <property type="molecule type" value="Genomic_DNA"/>
</dbReference>
<gene>
    <name evidence="2" type="ORF">GH975_01425</name>
</gene>
<dbReference type="InterPro" id="IPR022742">
    <property type="entry name" value="Hydrolase_4"/>
</dbReference>